<reference evidence="2" key="1">
    <citation type="submission" date="2019-11" db="EMBL/GenBank/DDBJ databases">
        <title>Microbial mats filling the niche in hypersaline microbial mats.</title>
        <authorList>
            <person name="Wong H.L."/>
            <person name="Macleod F.I."/>
            <person name="White R.A. III"/>
            <person name="Burns B.P."/>
        </authorList>
    </citation>
    <scope>NUCLEOTIDE SEQUENCE</scope>
    <source>
        <strain evidence="2">Rbin_158</strain>
    </source>
</reference>
<evidence type="ECO:0000313" key="2">
    <source>
        <dbReference type="EMBL" id="MBD3323384.1"/>
    </source>
</evidence>
<keyword evidence="1" id="KW-0812">Transmembrane</keyword>
<proteinExistence type="predicted"/>
<name>A0A9D5Q459_9BACT</name>
<organism evidence="2 3">
    <name type="scientific">candidate division KSB3 bacterium</name>
    <dbReference type="NCBI Taxonomy" id="2044937"/>
    <lineage>
        <taxon>Bacteria</taxon>
        <taxon>candidate division KSB3</taxon>
    </lineage>
</organism>
<keyword evidence="1" id="KW-1133">Transmembrane helix</keyword>
<protein>
    <submittedName>
        <fullName evidence="2">Uncharacterized protein</fullName>
    </submittedName>
</protein>
<evidence type="ECO:0000256" key="1">
    <source>
        <dbReference type="SAM" id="Phobius"/>
    </source>
</evidence>
<evidence type="ECO:0000313" key="3">
    <source>
        <dbReference type="Proteomes" id="UP000649604"/>
    </source>
</evidence>
<dbReference type="Proteomes" id="UP000649604">
    <property type="component" value="Unassembled WGS sequence"/>
</dbReference>
<feature type="transmembrane region" description="Helical" evidence="1">
    <location>
        <begin position="35"/>
        <end position="54"/>
    </location>
</feature>
<dbReference type="AlphaFoldDB" id="A0A9D5Q459"/>
<keyword evidence="1" id="KW-0472">Membrane</keyword>
<feature type="transmembrane region" description="Helical" evidence="1">
    <location>
        <begin position="6"/>
        <end position="23"/>
    </location>
</feature>
<comment type="caution">
    <text evidence="2">The sequence shown here is derived from an EMBL/GenBank/DDBJ whole genome shotgun (WGS) entry which is preliminary data.</text>
</comment>
<feature type="non-terminal residue" evidence="2">
    <location>
        <position position="229"/>
    </location>
</feature>
<dbReference type="EMBL" id="WJJP01000067">
    <property type="protein sequence ID" value="MBD3323384.1"/>
    <property type="molecule type" value="Genomic_DNA"/>
</dbReference>
<sequence>MELFIQHLVAFIVITLGLLLAIIAKKWFSIDKSGFLIALMLTPLIIHFILSGYLSKIEGFGVVAEFRKVSTQPVEVTAISSEKPPEADSAKTYLGIGSGIIKLDPRKKELKPDYVIKVAYQIYLSLLQGHFQFLIIVDESDRVLGYFEKEFFFDILRIELEQTIRGEVPVDYEKKKEERKKRHVEQLQQTGLWDILEDPKGRAAWGIQKAILPETTNVEALKIMREHNL</sequence>
<gene>
    <name evidence="2" type="ORF">GF339_02300</name>
</gene>
<accession>A0A9D5Q459</accession>